<feature type="domain" description="Helix-turn-helix" evidence="2">
    <location>
        <begin position="21"/>
        <end position="68"/>
    </location>
</feature>
<evidence type="ECO:0000259" key="1">
    <source>
        <dbReference type="Pfam" id="PF12727"/>
    </source>
</evidence>
<dbReference type="RefSeq" id="WP_235814906.1">
    <property type="nucleotide sequence ID" value="NZ_CXST01000002.1"/>
</dbReference>
<dbReference type="NCBIfam" id="TIGR01764">
    <property type="entry name" value="excise"/>
    <property type="match status" value="1"/>
</dbReference>
<dbReference type="Gene3D" id="3.40.190.10">
    <property type="entry name" value="Periplasmic binding protein-like II"/>
    <property type="match status" value="1"/>
</dbReference>
<dbReference type="Pfam" id="PF12728">
    <property type="entry name" value="HTH_17"/>
    <property type="match status" value="1"/>
</dbReference>
<dbReference type="SUPFAM" id="SSF53850">
    <property type="entry name" value="Periplasmic binding protein-like II"/>
    <property type="match status" value="1"/>
</dbReference>
<dbReference type="InterPro" id="IPR041657">
    <property type="entry name" value="HTH_17"/>
</dbReference>
<evidence type="ECO:0000313" key="4">
    <source>
        <dbReference type="Proteomes" id="UP000048926"/>
    </source>
</evidence>
<proteinExistence type="predicted"/>
<keyword evidence="4" id="KW-1185">Reference proteome</keyword>
<reference evidence="4" key="1">
    <citation type="submission" date="2015-07" db="EMBL/GenBank/DDBJ databases">
        <authorList>
            <person name="Rodrigo-Torres Lidia"/>
            <person name="Arahal R.David."/>
        </authorList>
    </citation>
    <scope>NUCLEOTIDE SEQUENCE [LARGE SCALE GENOMIC DNA]</scope>
    <source>
        <strain evidence="4">CECT 4801</strain>
    </source>
</reference>
<evidence type="ECO:0000313" key="3">
    <source>
        <dbReference type="EMBL" id="CTQ44215.1"/>
    </source>
</evidence>
<evidence type="ECO:0000259" key="2">
    <source>
        <dbReference type="Pfam" id="PF12728"/>
    </source>
</evidence>
<organism evidence="3 4">
    <name type="scientific">Roseibium aggregatum</name>
    <dbReference type="NCBI Taxonomy" id="187304"/>
    <lineage>
        <taxon>Bacteria</taxon>
        <taxon>Pseudomonadati</taxon>
        <taxon>Pseudomonadota</taxon>
        <taxon>Alphaproteobacteria</taxon>
        <taxon>Hyphomicrobiales</taxon>
        <taxon>Stappiaceae</taxon>
        <taxon>Roseibium</taxon>
    </lineage>
</organism>
<dbReference type="Proteomes" id="UP000048926">
    <property type="component" value="Unassembled WGS sequence"/>
</dbReference>
<dbReference type="InterPro" id="IPR010093">
    <property type="entry name" value="SinI_DNA-bd"/>
</dbReference>
<sequence>MSLESIMGNTLHDTGTQQLQFLTTKEVADLLRVKERKVYDLAAANEIPHRRITGKLLFPAAELRSWIEGPTAAATPERPGVLAGSHDPLLDWAVHASGCGLAMLCNGSADGLNRFAAGDAALAGLHLPEENGWNVASVSELGLKDAVLISWASRKRGLLVSREAAPTVRSVADLKGKRVAMRQPGTGTALLFSRLLADAGLSEADLITGPATAHTENDAASAVAAGEADAALGIETAARPFKLAFVPLAEECFDLLIDRRSFFTPPVQMLFEFARTSEFRDKAAALGGYDLAGHGAVRWLSA</sequence>
<dbReference type="EMBL" id="CXST01000002">
    <property type="protein sequence ID" value="CTQ44215.1"/>
    <property type="molecule type" value="Genomic_DNA"/>
</dbReference>
<dbReference type="Pfam" id="PF12727">
    <property type="entry name" value="PBP_like"/>
    <property type="match status" value="1"/>
</dbReference>
<gene>
    <name evidence="3" type="ORF">LAL4801_02657</name>
</gene>
<dbReference type="STRING" id="187304.B0E33_10720"/>
<dbReference type="AlphaFoldDB" id="A0A0M6Y299"/>
<dbReference type="GO" id="GO:0003677">
    <property type="term" value="F:DNA binding"/>
    <property type="evidence" value="ECO:0007669"/>
    <property type="project" value="InterPro"/>
</dbReference>
<dbReference type="PANTHER" id="PTHR38431">
    <property type="entry name" value="BLL2305 PROTEIN"/>
    <property type="match status" value="1"/>
</dbReference>
<dbReference type="PANTHER" id="PTHR38431:SF1">
    <property type="entry name" value="BLL2305 PROTEIN"/>
    <property type="match status" value="1"/>
</dbReference>
<accession>A0A0M6Y299</accession>
<dbReference type="InterPro" id="IPR024370">
    <property type="entry name" value="PBP_domain"/>
</dbReference>
<protein>
    <submittedName>
        <fullName evidence="3">Putative molybdopterin biosynthesis protein MoeA/LysR substrate binding-domain-containing protein</fullName>
    </submittedName>
</protein>
<feature type="domain" description="PBP" evidence="1">
    <location>
        <begin position="96"/>
        <end position="274"/>
    </location>
</feature>
<name>A0A0M6Y299_9HYPH</name>